<proteinExistence type="predicted"/>
<reference evidence="1" key="1">
    <citation type="submission" date="2022-09" db="EMBL/GenBank/DDBJ databases">
        <title>Haloadaptaus new haloarchaeum isolated from saline soil.</title>
        <authorList>
            <person name="Duran-Viseras A."/>
            <person name="Sanchez-Porro C."/>
            <person name="Ventosa A."/>
        </authorList>
    </citation>
    <scope>NUCLEOTIDE SEQUENCE</scope>
    <source>
        <strain evidence="1">F3-133</strain>
    </source>
</reference>
<dbReference type="AlphaFoldDB" id="A0A9Q4C474"/>
<comment type="caution">
    <text evidence="1">The sequence shown here is derived from an EMBL/GenBank/DDBJ whole genome shotgun (WGS) entry which is preliminary data.</text>
</comment>
<evidence type="ECO:0000313" key="2">
    <source>
        <dbReference type="Proteomes" id="UP001149411"/>
    </source>
</evidence>
<dbReference type="Proteomes" id="UP001149411">
    <property type="component" value="Unassembled WGS sequence"/>
</dbReference>
<evidence type="ECO:0000313" key="1">
    <source>
        <dbReference type="EMBL" id="MCX2819552.1"/>
    </source>
</evidence>
<sequence>MNRRRFVAGLFSAGVGASVAGCLGSTGADTGSPRPVETLPPSATAGFDYVDADDVRAHDELRIRDYSVPRSVGGIPGVSLDQVNGAVAFGERNATVTAEGEFNVSEASTALGSEGFTESDGREGYRLFERYDGAVALDGETCIRSALGPDAVRRTVDASADTGVKATDTDDGFASLVDALGNGTFVTGRAVYDDPVVARGKRVGTEAGGSTAEVTVVRVFRTEAEATNRTATVNATADGGIRGRVAESDGRVVRVTGEADVDRL</sequence>
<keyword evidence="2" id="KW-1185">Reference proteome</keyword>
<accession>A0A9Q4C474</accession>
<protein>
    <submittedName>
        <fullName evidence="1">Uncharacterized protein</fullName>
    </submittedName>
</protein>
<dbReference type="PROSITE" id="PS51257">
    <property type="entry name" value="PROKAR_LIPOPROTEIN"/>
    <property type="match status" value="1"/>
</dbReference>
<organism evidence="1 2">
    <name type="scientific">Halorutilus salinus</name>
    <dbReference type="NCBI Taxonomy" id="2487751"/>
    <lineage>
        <taxon>Archaea</taxon>
        <taxon>Methanobacteriati</taxon>
        <taxon>Methanobacteriota</taxon>
        <taxon>Stenosarchaea group</taxon>
        <taxon>Halobacteria</taxon>
        <taxon>Halorutilales</taxon>
        <taxon>Halorutilaceae</taxon>
        <taxon>Halorutilus</taxon>
    </lineage>
</organism>
<dbReference type="EMBL" id="RKLV01000009">
    <property type="protein sequence ID" value="MCX2819552.1"/>
    <property type="molecule type" value="Genomic_DNA"/>
</dbReference>
<dbReference type="RefSeq" id="WP_266087910.1">
    <property type="nucleotide sequence ID" value="NZ_RKLV01000009.1"/>
</dbReference>
<name>A0A9Q4C474_9EURY</name>
<gene>
    <name evidence="1" type="ORF">EGH25_09340</name>
</gene>